<dbReference type="InterPro" id="IPR050829">
    <property type="entry name" value="CorA_MIT"/>
</dbReference>
<keyword evidence="4 6" id="KW-0472">Membrane</keyword>
<feature type="region of interest" description="Disordered" evidence="5">
    <location>
        <begin position="262"/>
        <end position="295"/>
    </location>
</feature>
<dbReference type="PANTHER" id="PTHR47685">
    <property type="entry name" value="MAGNESIUM TRANSPORT PROTEIN CORA"/>
    <property type="match status" value="1"/>
</dbReference>
<organism evidence="7 8">
    <name type="scientific">Xylaria flabelliformis</name>
    <dbReference type="NCBI Taxonomy" id="2512241"/>
    <lineage>
        <taxon>Eukaryota</taxon>
        <taxon>Fungi</taxon>
        <taxon>Dikarya</taxon>
        <taxon>Ascomycota</taxon>
        <taxon>Pezizomycotina</taxon>
        <taxon>Sordariomycetes</taxon>
        <taxon>Xylariomycetidae</taxon>
        <taxon>Xylariales</taxon>
        <taxon>Xylariaceae</taxon>
        <taxon>Xylaria</taxon>
    </lineage>
</organism>
<dbReference type="Gene3D" id="1.20.58.340">
    <property type="entry name" value="Magnesium transport protein CorA, transmembrane region"/>
    <property type="match status" value="1"/>
</dbReference>
<dbReference type="GO" id="GO:0046873">
    <property type="term" value="F:metal ion transmembrane transporter activity"/>
    <property type="evidence" value="ECO:0007669"/>
    <property type="project" value="InterPro"/>
</dbReference>
<keyword evidence="2 6" id="KW-0812">Transmembrane</keyword>
<evidence type="ECO:0000256" key="2">
    <source>
        <dbReference type="ARBA" id="ARBA00022692"/>
    </source>
</evidence>
<gene>
    <name evidence="7" type="ORF">FHL15_003161</name>
</gene>
<evidence type="ECO:0008006" key="9">
    <source>
        <dbReference type="Google" id="ProtNLM"/>
    </source>
</evidence>
<protein>
    <recommendedName>
        <fullName evidence="9">Ankyrin repeat protein</fullName>
    </recommendedName>
</protein>
<evidence type="ECO:0000256" key="5">
    <source>
        <dbReference type="SAM" id="MobiDB-lite"/>
    </source>
</evidence>
<comment type="caution">
    <text evidence="7">The sequence shown here is derived from an EMBL/GenBank/DDBJ whole genome shotgun (WGS) entry which is preliminary data.</text>
</comment>
<evidence type="ECO:0000256" key="3">
    <source>
        <dbReference type="ARBA" id="ARBA00022989"/>
    </source>
</evidence>
<dbReference type="OrthoDB" id="341259at2759"/>
<reference evidence="8" key="1">
    <citation type="submission" date="2019-06" db="EMBL/GenBank/DDBJ databases">
        <title>Draft genome sequence of the griseofulvin-producing fungus Xylaria cubensis strain G536.</title>
        <authorList>
            <person name="Mead M.E."/>
            <person name="Raja H.A."/>
            <person name="Steenwyk J.L."/>
            <person name="Knowles S.L."/>
            <person name="Oberlies N.H."/>
            <person name="Rokas A."/>
        </authorList>
    </citation>
    <scope>NUCLEOTIDE SEQUENCE [LARGE SCALE GENOMIC DNA]</scope>
    <source>
        <strain evidence="8">G536</strain>
    </source>
</reference>
<dbReference type="Proteomes" id="UP000319160">
    <property type="component" value="Unassembled WGS sequence"/>
</dbReference>
<dbReference type="AlphaFoldDB" id="A0A553I738"/>
<sequence length="858" mass="100507">MANRLPSPSCLSAEPHEGSITNPLIHFLGCIDICERESFLKKTDDVVGDTRSRWRSNIEQEMRRIALLRHALSKDDHDKQLVEEVEENRELWRNSDEYTGHIDEVKKWRGDGRNSIIGPEFIHAEEDYMPEKDTSVPIIQFEDCQEFSKTRDDRISGKFPNQKTTIRTLLDKAKPTDNLLYKDHDFHDNRIKYFHIPSNNMIWAEVNLKRPLLPAEKPDRQSKNIVLFMPYLHWETSKRREQFAREIDKIVLQKAKDLAEEEAEAKTKRQEKRKSLPSSTMSKTKKQSRHVPIHEGQLEDIPEVVKAKMQYHRNEFKIKNALGRYLLAAANLHEGMTTYRDRMLLRDFLPQDPPIHPRRTLDQAYYWTLKSTKKRDKDQVIYRGTTATRNAFHHYDEDNNEWPEHDELNCTDCGTCRTNVRKVSRVIMVDQLWMWILDAKTLITCFPKRYGANKQDYSGVHKSIRTSLENLGSNQIRTVFELALIVLDECTMTLFDRTKSLDRRPQVIDEFSKAIGKITHKQTVAFTRLWRWTDEARKIFRSQGYMNTRGLHIPLLDINPEGKLEREIEDIIEELDIMLRISNTHQDIIKSFIEQVENILDSGGNFRKRFERNVPIKAGLNKTNYEKYQSFKLRANESQGRVDSHVKDLESLRKTAKNTADDVLHLLTMKQQQASVVQAWQAVKQSDETIKQGRSIMVFTLATIVFLPLSFLTSVFGMNNHEFGDNNWSLREQLIYIFSISAGVVLISLFFAFSAWIRAWIWSLYSRASTKFTTRTGLYTYIAQRKQIEEIFDETYSEVHGLKTEARRQTLAKRIKRENKLQRMGPRISTRRANQGKIGISQMQEIVVLRVVRHCEEA</sequence>
<dbReference type="GO" id="GO:0016020">
    <property type="term" value="C:membrane"/>
    <property type="evidence" value="ECO:0007669"/>
    <property type="project" value="UniProtKB-SubCell"/>
</dbReference>
<dbReference type="EMBL" id="VFLP01000013">
    <property type="protein sequence ID" value="TRX96019.1"/>
    <property type="molecule type" value="Genomic_DNA"/>
</dbReference>
<evidence type="ECO:0000256" key="4">
    <source>
        <dbReference type="ARBA" id="ARBA00023136"/>
    </source>
</evidence>
<feature type="transmembrane region" description="Helical" evidence="6">
    <location>
        <begin position="736"/>
        <end position="757"/>
    </location>
</feature>
<comment type="subcellular location">
    <subcellularLocation>
        <location evidence="1">Membrane</location>
        <topology evidence="1">Multi-pass membrane protein</topology>
    </subcellularLocation>
</comment>
<keyword evidence="3 6" id="KW-1133">Transmembrane helix</keyword>
<proteinExistence type="predicted"/>
<dbReference type="InterPro" id="IPR002523">
    <property type="entry name" value="MgTranspt_CorA/ZnTranspt_ZntB"/>
</dbReference>
<name>A0A553I738_9PEZI</name>
<keyword evidence="8" id="KW-1185">Reference proteome</keyword>
<dbReference type="STRING" id="2512241.A0A553I738"/>
<accession>A0A553I738</accession>
<dbReference type="SUPFAM" id="SSF144083">
    <property type="entry name" value="Magnesium transport protein CorA, transmembrane region"/>
    <property type="match status" value="1"/>
</dbReference>
<dbReference type="PANTHER" id="PTHR47685:SF1">
    <property type="entry name" value="MAGNESIUM TRANSPORT PROTEIN CORA"/>
    <property type="match status" value="1"/>
</dbReference>
<dbReference type="InterPro" id="IPR045863">
    <property type="entry name" value="CorA_TM1_TM2"/>
</dbReference>
<feature type="transmembrane region" description="Helical" evidence="6">
    <location>
        <begin position="696"/>
        <end position="716"/>
    </location>
</feature>
<evidence type="ECO:0000313" key="8">
    <source>
        <dbReference type="Proteomes" id="UP000319160"/>
    </source>
</evidence>
<evidence type="ECO:0000256" key="6">
    <source>
        <dbReference type="SAM" id="Phobius"/>
    </source>
</evidence>
<evidence type="ECO:0000256" key="1">
    <source>
        <dbReference type="ARBA" id="ARBA00004141"/>
    </source>
</evidence>
<dbReference type="Pfam" id="PF01544">
    <property type="entry name" value="CorA"/>
    <property type="match status" value="1"/>
</dbReference>
<evidence type="ECO:0000313" key="7">
    <source>
        <dbReference type="EMBL" id="TRX96019.1"/>
    </source>
</evidence>